<feature type="transmembrane region" description="Helical" evidence="7">
    <location>
        <begin position="297"/>
        <end position="315"/>
    </location>
</feature>
<feature type="transmembrane region" description="Helical" evidence="7">
    <location>
        <begin position="234"/>
        <end position="256"/>
    </location>
</feature>
<dbReference type="RefSeq" id="WP_274044798.1">
    <property type="nucleotide sequence ID" value="NZ_JANCPR020000012.1"/>
</dbReference>
<feature type="transmembrane region" description="Helical" evidence="7">
    <location>
        <begin position="360"/>
        <end position="383"/>
    </location>
</feature>
<dbReference type="InterPro" id="IPR010290">
    <property type="entry name" value="TM_effector"/>
</dbReference>
<sequence length="434" mass="44092">MWRDADFRRLWAGQTASQLGEQASLTTLPLIAVLALDASAGQLGALRAVEQAPILLFSLLVGAWVDRRRTRDVMVLADAGRALALAAIPVAYLFGVLGVPLLLVVAFLVGVLSVFFDVAYHASLVRLVKRERLVAGNSALEGSRSAAQVGGPALGGGLVSLFSAPVAVVAGALFFVLSFVSIRRIRGAEAAADGEGGGGGVGAGAGGGGERSARIWPRIREGLRFVARDTSLRAVGLASAAYQFSFAALMTVYLLFLPRGLHLSGAAVGLVLAAMGPGAIVGSLLAARLPGRLGHGVVLVTSAALADAVLFLVPALHGSSAVTVCALMAVNFAFGVFSQTVNVTIMAVRQVLTPVRMQGRVVATINVAGMGTMPFGSLLGGFLAEQWGLRAGLVAAAAGVALSPLCLALSPLARLGKTLPAPPPAAQAADPASS</sequence>
<evidence type="ECO:0000259" key="8">
    <source>
        <dbReference type="PROSITE" id="PS50850"/>
    </source>
</evidence>
<dbReference type="EMBL" id="JANCPR020000012">
    <property type="protein sequence ID" value="MDJ1133138.1"/>
    <property type="molecule type" value="Genomic_DNA"/>
</dbReference>
<dbReference type="Gene3D" id="1.20.1250.20">
    <property type="entry name" value="MFS general substrate transporter like domains"/>
    <property type="match status" value="1"/>
</dbReference>
<evidence type="ECO:0000256" key="5">
    <source>
        <dbReference type="ARBA" id="ARBA00022989"/>
    </source>
</evidence>
<feature type="transmembrane region" description="Helical" evidence="7">
    <location>
        <begin position="158"/>
        <end position="180"/>
    </location>
</feature>
<keyword evidence="2" id="KW-0813">Transport</keyword>
<feature type="transmembrane region" description="Helical" evidence="7">
    <location>
        <begin position="262"/>
        <end position="285"/>
    </location>
</feature>
<dbReference type="CDD" id="cd06173">
    <property type="entry name" value="MFS_MefA_like"/>
    <property type="match status" value="1"/>
</dbReference>
<evidence type="ECO:0000256" key="6">
    <source>
        <dbReference type="ARBA" id="ARBA00023136"/>
    </source>
</evidence>
<evidence type="ECO:0000313" key="9">
    <source>
        <dbReference type="EMBL" id="MDJ1133138.1"/>
    </source>
</evidence>
<evidence type="ECO:0000313" key="10">
    <source>
        <dbReference type="Proteomes" id="UP001214441"/>
    </source>
</evidence>
<evidence type="ECO:0000256" key="1">
    <source>
        <dbReference type="ARBA" id="ARBA00004651"/>
    </source>
</evidence>
<dbReference type="PANTHER" id="PTHR23513">
    <property type="entry name" value="INTEGRAL MEMBRANE EFFLUX PROTEIN-RELATED"/>
    <property type="match status" value="1"/>
</dbReference>
<reference evidence="9 10" key="1">
    <citation type="submission" date="2023-05" db="EMBL/GenBank/DDBJ databases">
        <title>Streptantibioticus silvisoli sp. nov., acidotolerant actinomycetes 1 from pine litter.</title>
        <authorList>
            <person name="Swiecimska M."/>
            <person name="Golinska P."/>
            <person name="Sangal V."/>
            <person name="Wachnowicz B."/>
            <person name="Goodfellow M."/>
        </authorList>
    </citation>
    <scope>NUCLEOTIDE SEQUENCE [LARGE SCALE GENOMIC DNA]</scope>
    <source>
        <strain evidence="9 10">DSM 42109</strain>
    </source>
</reference>
<evidence type="ECO:0000256" key="7">
    <source>
        <dbReference type="SAM" id="Phobius"/>
    </source>
</evidence>
<dbReference type="InterPro" id="IPR036259">
    <property type="entry name" value="MFS_trans_sf"/>
</dbReference>
<keyword evidence="10" id="KW-1185">Reference proteome</keyword>
<dbReference type="PANTHER" id="PTHR23513:SF6">
    <property type="entry name" value="MAJOR FACILITATOR SUPERFAMILY ASSOCIATED DOMAIN-CONTAINING PROTEIN"/>
    <property type="match status" value="1"/>
</dbReference>
<comment type="subcellular location">
    <subcellularLocation>
        <location evidence="1">Cell membrane</location>
        <topology evidence="1">Multi-pass membrane protein</topology>
    </subcellularLocation>
</comment>
<protein>
    <submittedName>
        <fullName evidence="9">MFS transporter</fullName>
    </submittedName>
</protein>
<accession>A0ABT6ZXK2</accession>
<evidence type="ECO:0000256" key="2">
    <source>
        <dbReference type="ARBA" id="ARBA00022448"/>
    </source>
</evidence>
<keyword evidence="4 7" id="KW-0812">Transmembrane</keyword>
<feature type="transmembrane region" description="Helical" evidence="7">
    <location>
        <begin position="389"/>
        <end position="409"/>
    </location>
</feature>
<feature type="transmembrane region" description="Helical" evidence="7">
    <location>
        <begin position="321"/>
        <end position="348"/>
    </location>
</feature>
<feature type="transmembrane region" description="Helical" evidence="7">
    <location>
        <begin position="90"/>
        <end position="116"/>
    </location>
</feature>
<evidence type="ECO:0000256" key="4">
    <source>
        <dbReference type="ARBA" id="ARBA00022692"/>
    </source>
</evidence>
<dbReference type="PROSITE" id="PS50850">
    <property type="entry name" value="MFS"/>
    <property type="match status" value="1"/>
</dbReference>
<proteinExistence type="predicted"/>
<evidence type="ECO:0000256" key="3">
    <source>
        <dbReference type="ARBA" id="ARBA00022475"/>
    </source>
</evidence>
<comment type="caution">
    <text evidence="9">The sequence shown here is derived from an EMBL/GenBank/DDBJ whole genome shotgun (WGS) entry which is preliminary data.</text>
</comment>
<feature type="domain" description="Major facilitator superfamily (MFS) profile" evidence="8">
    <location>
        <begin position="231"/>
        <end position="434"/>
    </location>
</feature>
<keyword evidence="3" id="KW-1003">Cell membrane</keyword>
<gene>
    <name evidence="9" type="ORF">NMN56_014420</name>
</gene>
<organism evidence="9 10">
    <name type="scientific">Streptomyces iconiensis</name>
    <dbReference type="NCBI Taxonomy" id="1384038"/>
    <lineage>
        <taxon>Bacteria</taxon>
        <taxon>Bacillati</taxon>
        <taxon>Actinomycetota</taxon>
        <taxon>Actinomycetes</taxon>
        <taxon>Kitasatosporales</taxon>
        <taxon>Streptomycetaceae</taxon>
        <taxon>Streptomyces</taxon>
    </lineage>
</organism>
<name>A0ABT6ZXK2_9ACTN</name>
<keyword evidence="6 7" id="KW-0472">Membrane</keyword>
<dbReference type="Proteomes" id="UP001214441">
    <property type="component" value="Unassembled WGS sequence"/>
</dbReference>
<dbReference type="SUPFAM" id="SSF103473">
    <property type="entry name" value="MFS general substrate transporter"/>
    <property type="match status" value="1"/>
</dbReference>
<dbReference type="InterPro" id="IPR020846">
    <property type="entry name" value="MFS_dom"/>
</dbReference>
<keyword evidence="5 7" id="KW-1133">Transmembrane helix</keyword>
<dbReference type="Pfam" id="PF05977">
    <property type="entry name" value="MFS_3"/>
    <property type="match status" value="1"/>
</dbReference>